<keyword evidence="4" id="KW-1185">Reference proteome</keyword>
<dbReference type="AlphaFoldDB" id="A0A8S1QX80"/>
<name>A0A8S1QX80_9CILI</name>
<dbReference type="PROSITE" id="PS50011">
    <property type="entry name" value="PROTEIN_KINASE_DOM"/>
    <property type="match status" value="1"/>
</dbReference>
<feature type="coiled-coil region" evidence="1">
    <location>
        <begin position="457"/>
        <end position="484"/>
    </location>
</feature>
<keyword evidence="1" id="KW-0175">Coiled coil</keyword>
<dbReference type="PANTHER" id="PTHR45756:SF1">
    <property type="entry name" value="PROTEIN KINASE DOMAIN CONTAINING PROTEIN"/>
    <property type="match status" value="1"/>
</dbReference>
<comment type="caution">
    <text evidence="3">The sequence shown here is derived from an EMBL/GenBank/DDBJ whole genome shotgun (WGS) entry which is preliminary data.</text>
</comment>
<dbReference type="PANTHER" id="PTHR45756">
    <property type="entry name" value="PALMITOYLTRANSFERASE"/>
    <property type="match status" value="1"/>
</dbReference>
<evidence type="ECO:0000256" key="1">
    <source>
        <dbReference type="SAM" id="Coils"/>
    </source>
</evidence>
<evidence type="ECO:0000259" key="2">
    <source>
        <dbReference type="PROSITE" id="PS50011"/>
    </source>
</evidence>
<feature type="domain" description="Protein kinase" evidence="2">
    <location>
        <begin position="1"/>
        <end position="331"/>
    </location>
</feature>
<dbReference type="Pfam" id="PF00069">
    <property type="entry name" value="Pkinase"/>
    <property type="match status" value="1"/>
</dbReference>
<dbReference type="OrthoDB" id="312874at2759"/>
<protein>
    <recommendedName>
        <fullName evidence="2">Protein kinase domain-containing protein</fullName>
    </recommendedName>
</protein>
<dbReference type="InterPro" id="IPR000719">
    <property type="entry name" value="Prot_kinase_dom"/>
</dbReference>
<dbReference type="GO" id="GO:0004672">
    <property type="term" value="F:protein kinase activity"/>
    <property type="evidence" value="ECO:0007669"/>
    <property type="project" value="InterPro"/>
</dbReference>
<reference evidence="3" key="1">
    <citation type="submission" date="2021-01" db="EMBL/GenBank/DDBJ databases">
        <authorList>
            <consortium name="Genoscope - CEA"/>
            <person name="William W."/>
        </authorList>
    </citation>
    <scope>NUCLEOTIDE SEQUENCE</scope>
</reference>
<organism evidence="3 4">
    <name type="scientific">Paramecium sonneborni</name>
    <dbReference type="NCBI Taxonomy" id="65129"/>
    <lineage>
        <taxon>Eukaryota</taxon>
        <taxon>Sar</taxon>
        <taxon>Alveolata</taxon>
        <taxon>Ciliophora</taxon>
        <taxon>Intramacronucleata</taxon>
        <taxon>Oligohymenophorea</taxon>
        <taxon>Peniculida</taxon>
        <taxon>Parameciidae</taxon>
        <taxon>Paramecium</taxon>
    </lineage>
</organism>
<dbReference type="Proteomes" id="UP000692954">
    <property type="component" value="Unassembled WGS sequence"/>
</dbReference>
<sequence length="533" mass="63366">MNYLFNAQQNQIITSVKSPSKKGSLYQLTNEQKINQDFYKYEGEEQDLDGSKRRISCDILLRYSDQLMRCLDELIQQPQDNIIRYLDFFIYQENRYLYIIYEHIKQEQFLDYQIYNNQLVRDQKIQVCTDIAQGIYQLHQLSYRHRDINPKNICQVNGKFKLTNLNHTVHFIMKDKLDRVGDSSYWSQELLNETEQNETIDIFAFVCVMFEVFSSQKLFNNTNNRLKIPQDKKQQFQEIPENIKQFIYQVIEGNKRDLKQFIESSGVVLNEDKKQPQNNVVQQRQTMATQFIANNEFRNDMKQYLPAQFGYRASNQTVATPMQFGTIKPQFNQFPNPPQSATLQPQQSQQFSFQPFQQQKAQYPFWQQAPYQQQMFKQSTGSQKKFQTATNLNEQGFQQVSQQIQFNPNANVQNFQQQAVQILATDQVNEISLVKNNSLQNEFFQTNQFTKEGEDEKDIFKCQIDTQKEEREREQQKQMEIRNQIQKIVKCGYVEGIVQNVIEQLKMNEQQKIEQILSNMIVRNVRLRIDSMI</sequence>
<dbReference type="InterPro" id="IPR053215">
    <property type="entry name" value="TKL_Ser/Thr_kinase"/>
</dbReference>
<accession>A0A8S1QX80</accession>
<proteinExistence type="predicted"/>
<evidence type="ECO:0000313" key="3">
    <source>
        <dbReference type="EMBL" id="CAD8119417.1"/>
    </source>
</evidence>
<dbReference type="EMBL" id="CAJJDN010000121">
    <property type="protein sequence ID" value="CAD8119417.1"/>
    <property type="molecule type" value="Genomic_DNA"/>
</dbReference>
<evidence type="ECO:0000313" key="4">
    <source>
        <dbReference type="Proteomes" id="UP000692954"/>
    </source>
</evidence>
<dbReference type="SMART" id="SM00220">
    <property type="entry name" value="S_TKc"/>
    <property type="match status" value="1"/>
</dbReference>
<dbReference type="GO" id="GO:0005524">
    <property type="term" value="F:ATP binding"/>
    <property type="evidence" value="ECO:0007669"/>
    <property type="project" value="InterPro"/>
</dbReference>
<gene>
    <name evidence="3" type="ORF">PSON_ATCC_30995.1.T1210058</name>
</gene>